<keyword evidence="4" id="KW-0862">Zinc</keyword>
<reference evidence="6 7" key="1">
    <citation type="submission" date="2019-07" db="EMBL/GenBank/DDBJ databases">
        <title>Diversity of Bacteria from Kongsfjorden, Arctic.</title>
        <authorList>
            <person name="Yu Y."/>
        </authorList>
    </citation>
    <scope>NUCLEOTIDE SEQUENCE [LARGE SCALE GENOMIC DNA]</scope>
    <source>
        <strain evidence="6 7">SM1923</strain>
    </source>
</reference>
<dbReference type="OrthoDB" id="9782876at2"/>
<protein>
    <submittedName>
        <fullName evidence="6">N-alpha-acetyl diaminobutyric acid deacetylase DoeB</fullName>
    </submittedName>
</protein>
<gene>
    <name evidence="6" type="primary">doeB</name>
    <name evidence="6" type="ORF">FQP86_15835</name>
</gene>
<dbReference type="PANTHER" id="PTHR37326">
    <property type="entry name" value="BLL3975 PROTEIN"/>
    <property type="match status" value="1"/>
</dbReference>
<keyword evidence="2" id="KW-0479">Metal-binding</keyword>
<name>A0A558HFF7_9GAMM</name>
<dbReference type="PANTHER" id="PTHR37326:SF1">
    <property type="entry name" value="BLL3975 PROTEIN"/>
    <property type="match status" value="1"/>
</dbReference>
<proteinExistence type="predicted"/>
<keyword evidence="3" id="KW-0378">Hydrolase</keyword>
<dbReference type="InterPro" id="IPR055438">
    <property type="entry name" value="AstE_AspA_cat"/>
</dbReference>
<keyword evidence="7" id="KW-1185">Reference proteome</keyword>
<dbReference type="Proteomes" id="UP000319941">
    <property type="component" value="Unassembled WGS sequence"/>
</dbReference>
<dbReference type="InterPro" id="IPR053138">
    <property type="entry name" value="N-alpha-Ac-DABA_deacetylase"/>
</dbReference>
<dbReference type="NCBIfam" id="TIGR02994">
    <property type="entry name" value="ectoine_eutE"/>
    <property type="match status" value="1"/>
</dbReference>
<dbReference type="SUPFAM" id="SSF53187">
    <property type="entry name" value="Zn-dependent exopeptidases"/>
    <property type="match status" value="1"/>
</dbReference>
<evidence type="ECO:0000256" key="2">
    <source>
        <dbReference type="ARBA" id="ARBA00022723"/>
    </source>
</evidence>
<dbReference type="Pfam" id="PF24827">
    <property type="entry name" value="AstE_AspA_cat"/>
    <property type="match status" value="1"/>
</dbReference>
<dbReference type="AlphaFoldDB" id="A0A558HFF7"/>
<dbReference type="CDD" id="cd06252">
    <property type="entry name" value="M14_ASTE_ASPA-like"/>
    <property type="match status" value="1"/>
</dbReference>
<comment type="cofactor">
    <cofactor evidence="1">
        <name>Zn(2+)</name>
        <dbReference type="ChEBI" id="CHEBI:29105"/>
    </cofactor>
</comment>
<evidence type="ECO:0000256" key="1">
    <source>
        <dbReference type="ARBA" id="ARBA00001947"/>
    </source>
</evidence>
<comment type="caution">
    <text evidence="6">The sequence shown here is derived from an EMBL/GenBank/DDBJ whole genome shotgun (WGS) entry which is preliminary data.</text>
</comment>
<sequence>MRESPISLTIDLNADGVRHGFFKLPISTDDSAWGAVMTPISVIANGEGPTVLLTGGNHGDEYEGITALYKLAARLTVEEVQGRVIIVPTMNALAAKAGRRCSPLDGGNLNRSFPGDPGGGPTQQIADYFTRVLVPQCDFALDLHSGGRTLDILPFAAAHRLDYLEESLGVEQCRHQEAESLAGALAFGAPSAMMMFELDAEALYDTAVERQGKIFVTTELGGGGSTTPERQAIADRGVDNFLTFSGVLRTRSRADLEEELEGQRASQTASPLLIDMPDASCYVQSEHEGLLELCVALGEQVVAGQCVARVYPLGRAGQPAVEYRAEREGVLVARRFPAQVALGDTLAVIAEVVDNLARDAT</sequence>
<dbReference type="STRING" id="553385.GCA_000591415_03366"/>
<accession>A0A558HFF7</accession>
<organism evidence="6 7">
    <name type="scientific">Cobetia crustatorum</name>
    <dbReference type="NCBI Taxonomy" id="553385"/>
    <lineage>
        <taxon>Bacteria</taxon>
        <taxon>Pseudomonadati</taxon>
        <taxon>Pseudomonadota</taxon>
        <taxon>Gammaproteobacteria</taxon>
        <taxon>Oceanospirillales</taxon>
        <taxon>Halomonadaceae</taxon>
        <taxon>Cobetia</taxon>
    </lineage>
</organism>
<evidence type="ECO:0000256" key="4">
    <source>
        <dbReference type="ARBA" id="ARBA00022833"/>
    </source>
</evidence>
<evidence type="ECO:0000256" key="3">
    <source>
        <dbReference type="ARBA" id="ARBA00022801"/>
    </source>
</evidence>
<dbReference type="Gene3D" id="3.40.630.10">
    <property type="entry name" value="Zn peptidases"/>
    <property type="match status" value="1"/>
</dbReference>
<dbReference type="InterPro" id="IPR014336">
    <property type="entry name" value="DoeB"/>
</dbReference>
<evidence type="ECO:0000313" key="6">
    <source>
        <dbReference type="EMBL" id="TVU67837.1"/>
    </source>
</evidence>
<evidence type="ECO:0000313" key="7">
    <source>
        <dbReference type="Proteomes" id="UP000319941"/>
    </source>
</evidence>
<dbReference type="GO" id="GO:0046872">
    <property type="term" value="F:metal ion binding"/>
    <property type="evidence" value="ECO:0007669"/>
    <property type="project" value="UniProtKB-KW"/>
</dbReference>
<evidence type="ECO:0000259" key="5">
    <source>
        <dbReference type="Pfam" id="PF24827"/>
    </source>
</evidence>
<dbReference type="PIRSF" id="PIRSF039012">
    <property type="entry name" value="ASP"/>
    <property type="match status" value="1"/>
</dbReference>
<dbReference type="RefSeq" id="WP_144728022.1">
    <property type="nucleotide sequence ID" value="NZ_CAWOWR010000024.1"/>
</dbReference>
<dbReference type="GO" id="GO:0016788">
    <property type="term" value="F:hydrolase activity, acting on ester bonds"/>
    <property type="evidence" value="ECO:0007669"/>
    <property type="project" value="InterPro"/>
</dbReference>
<feature type="domain" description="Succinylglutamate desuccinylase/Aspartoacylase catalytic" evidence="5">
    <location>
        <begin position="48"/>
        <end position="244"/>
    </location>
</feature>
<dbReference type="InterPro" id="IPR043795">
    <property type="entry name" value="N-alpha-Ac-DABA-like"/>
</dbReference>
<dbReference type="GO" id="GO:0016811">
    <property type="term" value="F:hydrolase activity, acting on carbon-nitrogen (but not peptide) bonds, in linear amides"/>
    <property type="evidence" value="ECO:0007669"/>
    <property type="project" value="InterPro"/>
</dbReference>
<dbReference type="EMBL" id="VNFH01000012">
    <property type="protein sequence ID" value="TVU67837.1"/>
    <property type="molecule type" value="Genomic_DNA"/>
</dbReference>